<evidence type="ECO:0000313" key="3">
    <source>
        <dbReference type="Proteomes" id="UP001153365"/>
    </source>
</evidence>
<evidence type="ECO:0000256" key="1">
    <source>
        <dbReference type="SAM" id="MobiDB-lite"/>
    </source>
</evidence>
<comment type="caution">
    <text evidence="2">The sequence shown here is derived from an EMBL/GenBank/DDBJ whole genome shotgun (WGS) entry which is preliminary data.</text>
</comment>
<sequence>MKSLICSSDEPTASTSDPSSSSSSTNRTFCLRKSLEKRRNSTIQHVQKVMNQPPNLRKKKGGSVNDYWLLSSSPSSQSTPRTRSSLSSSSSLASLLRMNYQTHAINSPKSFSFDSTFRDYSLLSRNFIKLSKKLPVTSNCIKVKKLFNRDFFTIHGKNRRRRSCPADYSSELIKVNYQEDNQDEESWFIIDGSTGSSHWQPQTVVTSSFPQAPQPPDVLSQPPKSQVASPFKISPISESTDSPKSLSNRVAFSHSNGSLQPIQEVEDHTLPVESFEIPKAKALGCHEPSSDKLCYVRPYKNKPICPPPASPTVGRGYTRPEQVLRGTPSKPSFEAMGYLTPKTSKCSSSPPLTPRTPMSSHKYLHRQSSEGEIVYNDCVSCRDEEKVYNNTKCDCCFGEDEMYNSEESFSGEKLEDSNDLYEFSLQERSYRNLYRYRREPCLSSSGLEIEEDYSLELKRYDDLHEQRKFQESEAEEDQESYEGADHIKIQSEVKGSKDEDKFRSVESKVWISPSFINESIGESIGSMSSSGTTLNNEELIIESPTFTEEVRSPVSDNSSVSEQVKVHSAQRIVIQADRQEVIRVKNPKSLRVLIDSYKR</sequence>
<feature type="region of interest" description="Disordered" evidence="1">
    <location>
        <begin position="199"/>
        <end position="251"/>
    </location>
</feature>
<dbReference type="EMBL" id="CALTRL010005962">
    <property type="protein sequence ID" value="CAH7688180.1"/>
    <property type="molecule type" value="Genomic_DNA"/>
</dbReference>
<feature type="compositionally biased region" description="Polar residues" evidence="1">
    <location>
        <begin position="199"/>
        <end position="211"/>
    </location>
</feature>
<dbReference type="AlphaFoldDB" id="A0AAV0BPN4"/>
<organism evidence="2 3">
    <name type="scientific">Phakopsora pachyrhizi</name>
    <name type="common">Asian soybean rust disease fungus</name>
    <dbReference type="NCBI Taxonomy" id="170000"/>
    <lineage>
        <taxon>Eukaryota</taxon>
        <taxon>Fungi</taxon>
        <taxon>Dikarya</taxon>
        <taxon>Basidiomycota</taxon>
        <taxon>Pucciniomycotina</taxon>
        <taxon>Pucciniomycetes</taxon>
        <taxon>Pucciniales</taxon>
        <taxon>Phakopsoraceae</taxon>
        <taxon>Phakopsora</taxon>
    </lineage>
</organism>
<evidence type="ECO:0000313" key="2">
    <source>
        <dbReference type="EMBL" id="CAH7688180.1"/>
    </source>
</evidence>
<accession>A0AAV0BPN4</accession>
<reference evidence="2" key="1">
    <citation type="submission" date="2022-06" db="EMBL/GenBank/DDBJ databases">
        <authorList>
            <consortium name="SYNGENTA / RWTH Aachen University"/>
        </authorList>
    </citation>
    <scope>NUCLEOTIDE SEQUENCE</scope>
</reference>
<dbReference type="Proteomes" id="UP001153365">
    <property type="component" value="Unassembled WGS sequence"/>
</dbReference>
<name>A0AAV0BPN4_PHAPC</name>
<feature type="compositionally biased region" description="Polar residues" evidence="1">
    <location>
        <begin position="236"/>
        <end position="251"/>
    </location>
</feature>
<feature type="compositionally biased region" description="Low complexity" evidence="1">
    <location>
        <begin position="7"/>
        <end position="25"/>
    </location>
</feature>
<gene>
    <name evidence="2" type="ORF">PPACK8108_LOCUS23106</name>
</gene>
<feature type="region of interest" description="Disordered" evidence="1">
    <location>
        <begin position="310"/>
        <end position="331"/>
    </location>
</feature>
<keyword evidence="3" id="KW-1185">Reference proteome</keyword>
<protein>
    <submittedName>
        <fullName evidence="2">Expressed protein</fullName>
    </submittedName>
</protein>
<feature type="region of interest" description="Disordered" evidence="1">
    <location>
        <begin position="1"/>
        <end position="29"/>
    </location>
</feature>
<proteinExistence type="predicted"/>